<dbReference type="EMBL" id="HG792019">
    <property type="protein sequence ID" value="CDM36232.1"/>
    <property type="molecule type" value="Genomic_DNA"/>
</dbReference>
<gene>
    <name evidence="1" type="ORF">PROQFM164_S05g000065</name>
</gene>
<reference evidence="1" key="1">
    <citation type="journal article" date="2014" name="Nat. Commun.">
        <title>Multiple recent horizontal transfers of a large genomic region in cheese making fungi.</title>
        <authorList>
            <person name="Cheeseman K."/>
            <person name="Ropars J."/>
            <person name="Renault P."/>
            <person name="Dupont J."/>
            <person name="Gouzy J."/>
            <person name="Branca A."/>
            <person name="Abraham A.L."/>
            <person name="Ceppi M."/>
            <person name="Conseiller E."/>
            <person name="Debuchy R."/>
            <person name="Malagnac F."/>
            <person name="Goarin A."/>
            <person name="Silar P."/>
            <person name="Lacoste S."/>
            <person name="Sallet E."/>
            <person name="Bensimon A."/>
            <person name="Giraud T."/>
            <person name="Brygoo Y."/>
        </authorList>
    </citation>
    <scope>NUCLEOTIDE SEQUENCE [LARGE SCALE GENOMIC DNA]</scope>
    <source>
        <strain evidence="1">FM164</strain>
    </source>
</reference>
<sequence length="111" mass="12962">MVPALLAHKEGKQGKDGVALDGYITHIVWEMVRRSHEVPPYLGRVEASWMASIAPSFAEYYIRVNRRHIAGFRDPDRFDLDEEFSDMTFVLWRSTRPPRKSGWEKDPTKWA</sequence>
<dbReference type="AlphaFoldDB" id="W6R334"/>
<name>W6R334_PENRF</name>
<protein>
    <submittedName>
        <fullName evidence="1">Uncharacterized protein</fullName>
    </submittedName>
</protein>
<accession>W6R334</accession>
<organism evidence="1 2">
    <name type="scientific">Penicillium roqueforti (strain FM164)</name>
    <dbReference type="NCBI Taxonomy" id="1365484"/>
    <lineage>
        <taxon>Eukaryota</taxon>
        <taxon>Fungi</taxon>
        <taxon>Dikarya</taxon>
        <taxon>Ascomycota</taxon>
        <taxon>Pezizomycotina</taxon>
        <taxon>Eurotiomycetes</taxon>
        <taxon>Eurotiomycetidae</taxon>
        <taxon>Eurotiales</taxon>
        <taxon>Aspergillaceae</taxon>
        <taxon>Penicillium</taxon>
    </lineage>
</organism>
<dbReference type="OrthoDB" id="5401170at2759"/>
<evidence type="ECO:0000313" key="2">
    <source>
        <dbReference type="Proteomes" id="UP000030686"/>
    </source>
</evidence>
<dbReference type="Proteomes" id="UP000030686">
    <property type="component" value="Unassembled WGS sequence"/>
</dbReference>
<proteinExistence type="predicted"/>
<evidence type="ECO:0000313" key="1">
    <source>
        <dbReference type="EMBL" id="CDM36232.1"/>
    </source>
</evidence>
<keyword evidence="2" id="KW-1185">Reference proteome</keyword>